<evidence type="ECO:0000313" key="1">
    <source>
        <dbReference type="Proteomes" id="UP000887569"/>
    </source>
</evidence>
<dbReference type="Proteomes" id="UP000887569">
    <property type="component" value="Unplaced"/>
</dbReference>
<dbReference type="AlphaFoldDB" id="A0A915C2P6"/>
<evidence type="ECO:0000313" key="2">
    <source>
        <dbReference type="WBParaSite" id="PgR078_g011_t03"/>
    </source>
</evidence>
<protein>
    <submittedName>
        <fullName evidence="2">Homeobox domain-containing protein</fullName>
    </submittedName>
</protein>
<dbReference type="WBParaSite" id="PgR078_g011_t03">
    <property type="protein sequence ID" value="PgR078_g011_t03"/>
    <property type="gene ID" value="PgR078_g011"/>
</dbReference>
<keyword evidence="1" id="KW-1185">Reference proteome</keyword>
<reference evidence="2" key="1">
    <citation type="submission" date="2022-11" db="UniProtKB">
        <authorList>
            <consortium name="WormBaseParasite"/>
        </authorList>
    </citation>
    <scope>IDENTIFICATION</scope>
</reference>
<name>A0A915C2P6_PARUN</name>
<accession>A0A915C2P6</accession>
<organism evidence="1 2">
    <name type="scientific">Parascaris univalens</name>
    <name type="common">Nematode worm</name>
    <dbReference type="NCBI Taxonomy" id="6257"/>
    <lineage>
        <taxon>Eukaryota</taxon>
        <taxon>Metazoa</taxon>
        <taxon>Ecdysozoa</taxon>
        <taxon>Nematoda</taxon>
        <taxon>Chromadorea</taxon>
        <taxon>Rhabditida</taxon>
        <taxon>Spirurina</taxon>
        <taxon>Ascaridomorpha</taxon>
        <taxon>Ascaridoidea</taxon>
        <taxon>Ascarididae</taxon>
        <taxon>Parascaris</taxon>
    </lineage>
</organism>
<sequence>MRLFEQSCWVIIIMKFVSYTETASSLFPLHEQWVVPFNGMWRLVVLPGQVLEAVNFKGTVNHRCHHIRFPPMLITVHRRLHPLFHLHHIARPHQCPLKCASVVQYRCQQFVMESLLQSTDGCSIETKNDEMIAVHDIRIRPKH</sequence>
<proteinExistence type="predicted"/>